<reference evidence="5" key="1">
    <citation type="submission" date="2024-07" db="EMBL/GenBank/DDBJ databases">
        <authorList>
            <person name="Yu S.T."/>
        </authorList>
    </citation>
    <scope>NUCLEOTIDE SEQUENCE</scope>
    <source>
        <strain evidence="5">R28</strain>
    </source>
</reference>
<dbReference type="RefSeq" id="WP_369174951.1">
    <property type="nucleotide sequence ID" value="NZ_CP163439.1"/>
</dbReference>
<dbReference type="GO" id="GO:0043041">
    <property type="term" value="P:amino acid activation for nonribosomal peptide biosynthetic process"/>
    <property type="evidence" value="ECO:0007669"/>
    <property type="project" value="TreeGrafter"/>
</dbReference>
<accession>A0AB39QAH8</accession>
<feature type="region of interest" description="Disordered" evidence="3">
    <location>
        <begin position="84"/>
        <end position="116"/>
    </location>
</feature>
<dbReference type="PANTHER" id="PTHR45527">
    <property type="entry name" value="NONRIBOSOMAL PEPTIDE SYNTHETASE"/>
    <property type="match status" value="1"/>
</dbReference>
<gene>
    <name evidence="5" type="ORF">AB5J49_46820</name>
</gene>
<name>A0AB39QAH8_9ACTN</name>
<dbReference type="PROSITE" id="PS00012">
    <property type="entry name" value="PHOSPHOPANTETHEINE"/>
    <property type="match status" value="1"/>
</dbReference>
<dbReference type="Gene3D" id="1.10.1200.10">
    <property type="entry name" value="ACP-like"/>
    <property type="match status" value="1"/>
</dbReference>
<proteinExistence type="predicted"/>
<keyword evidence="1" id="KW-0596">Phosphopantetheine</keyword>
<evidence type="ECO:0000256" key="2">
    <source>
        <dbReference type="ARBA" id="ARBA00022553"/>
    </source>
</evidence>
<dbReference type="InterPro" id="IPR036736">
    <property type="entry name" value="ACP-like_sf"/>
</dbReference>
<feature type="domain" description="Carrier" evidence="4">
    <location>
        <begin position="9"/>
        <end position="83"/>
    </location>
</feature>
<dbReference type="GO" id="GO:0005737">
    <property type="term" value="C:cytoplasm"/>
    <property type="evidence" value="ECO:0007669"/>
    <property type="project" value="TreeGrafter"/>
</dbReference>
<evidence type="ECO:0000259" key="4">
    <source>
        <dbReference type="PROSITE" id="PS50075"/>
    </source>
</evidence>
<feature type="compositionally biased region" description="Low complexity" evidence="3">
    <location>
        <begin position="84"/>
        <end position="97"/>
    </location>
</feature>
<dbReference type="Pfam" id="PF00550">
    <property type="entry name" value="PP-binding"/>
    <property type="match status" value="1"/>
</dbReference>
<dbReference type="InterPro" id="IPR009081">
    <property type="entry name" value="PP-bd_ACP"/>
</dbReference>
<organism evidence="5">
    <name type="scientific">Streptomyces sp. R28</name>
    <dbReference type="NCBI Taxonomy" id="3238628"/>
    <lineage>
        <taxon>Bacteria</taxon>
        <taxon>Bacillati</taxon>
        <taxon>Actinomycetota</taxon>
        <taxon>Actinomycetes</taxon>
        <taxon>Kitasatosporales</taxon>
        <taxon>Streptomycetaceae</taxon>
        <taxon>Streptomyces</taxon>
    </lineage>
</organism>
<evidence type="ECO:0000313" key="5">
    <source>
        <dbReference type="EMBL" id="XDQ40245.1"/>
    </source>
</evidence>
<dbReference type="SMART" id="SM00823">
    <property type="entry name" value="PKS_PP"/>
    <property type="match status" value="1"/>
</dbReference>
<dbReference type="GO" id="GO:0031177">
    <property type="term" value="F:phosphopantetheine binding"/>
    <property type="evidence" value="ECO:0007669"/>
    <property type="project" value="InterPro"/>
</dbReference>
<evidence type="ECO:0000256" key="1">
    <source>
        <dbReference type="ARBA" id="ARBA00022450"/>
    </source>
</evidence>
<dbReference type="PROSITE" id="PS50075">
    <property type="entry name" value="CARRIER"/>
    <property type="match status" value="1"/>
</dbReference>
<dbReference type="EMBL" id="CP163439">
    <property type="protein sequence ID" value="XDQ40245.1"/>
    <property type="molecule type" value="Genomic_DNA"/>
</dbReference>
<dbReference type="SUPFAM" id="SSF47336">
    <property type="entry name" value="ACP-like"/>
    <property type="match status" value="1"/>
</dbReference>
<dbReference type="GO" id="GO:0017000">
    <property type="term" value="P:antibiotic biosynthetic process"/>
    <property type="evidence" value="ECO:0007669"/>
    <property type="project" value="UniProtKB-ARBA"/>
</dbReference>
<dbReference type="AlphaFoldDB" id="A0AB39QAH8"/>
<dbReference type="GO" id="GO:0044550">
    <property type="term" value="P:secondary metabolite biosynthetic process"/>
    <property type="evidence" value="ECO:0007669"/>
    <property type="project" value="TreeGrafter"/>
</dbReference>
<keyword evidence="2" id="KW-0597">Phosphoprotein</keyword>
<evidence type="ECO:0000256" key="3">
    <source>
        <dbReference type="SAM" id="MobiDB-lite"/>
    </source>
</evidence>
<feature type="compositionally biased region" description="Acidic residues" evidence="3">
    <location>
        <begin position="105"/>
        <end position="116"/>
    </location>
</feature>
<sequence length="116" mass="11853">MRAEGLVPEEDTAEAQTLRRLFAEILGIASVGPDDSFIALGGDSVTMLRLVTRARGAGLEIGIEDVFESGTVGQLAAVARAAGNGAAGPPAAMEPSADMTPPSQDELDDIAAEMRG</sequence>
<dbReference type="InterPro" id="IPR020806">
    <property type="entry name" value="PKS_PP-bd"/>
</dbReference>
<dbReference type="PANTHER" id="PTHR45527:SF1">
    <property type="entry name" value="FATTY ACID SYNTHASE"/>
    <property type="match status" value="1"/>
</dbReference>
<protein>
    <submittedName>
        <fullName evidence="5">Phosphopantetheine-binding protein</fullName>
    </submittedName>
</protein>
<dbReference type="InterPro" id="IPR006162">
    <property type="entry name" value="Ppantetheine_attach_site"/>
</dbReference>